<sequence>MGFFDGIANTAGNVYGGVAGVADHLAGSTDEAIGRQFDDEEGGGIADGTVDTVAGIGDFLAGPLDESVGRQFDDTPGGGFADAIRSFARGVQPAATETGDFLLGSADDAAMRWAGNLKLVALAGVGLVAAVALNDNGGSSA</sequence>
<evidence type="ECO:0000313" key="2">
    <source>
        <dbReference type="Proteomes" id="UP000270581"/>
    </source>
</evidence>
<keyword evidence="2" id="KW-1185">Reference proteome</keyword>
<protein>
    <submittedName>
        <fullName evidence="1">Uncharacterized protein</fullName>
    </submittedName>
</protein>
<comment type="caution">
    <text evidence="1">The sequence shown here is derived from an EMBL/GenBank/DDBJ whole genome shotgun (WGS) entry which is preliminary data.</text>
</comment>
<dbReference type="AlphaFoldDB" id="A0AAJ4UUY8"/>
<evidence type="ECO:0000313" key="1">
    <source>
        <dbReference type="EMBL" id="RNJ25477.1"/>
    </source>
</evidence>
<proteinExistence type="predicted"/>
<dbReference type="EMBL" id="RJJC01000001">
    <property type="protein sequence ID" value="RNJ25477.1"/>
    <property type="molecule type" value="Genomic_DNA"/>
</dbReference>
<reference evidence="1 2" key="1">
    <citation type="submission" date="2018-11" db="EMBL/GenBank/DDBJ databases">
        <title>Genome sequences of Natronomonas sp. CBA1133.</title>
        <authorList>
            <person name="Roh S.W."/>
            <person name="Cha I.-T."/>
        </authorList>
    </citation>
    <scope>NUCLEOTIDE SEQUENCE [LARGE SCALE GENOMIC DNA]</scope>
    <source>
        <strain evidence="1 2">CBA1133</strain>
    </source>
</reference>
<accession>A0AAJ4UUY8</accession>
<gene>
    <name evidence="1" type="ORF">Nmn1133_01395</name>
</gene>
<dbReference type="Proteomes" id="UP000270581">
    <property type="component" value="Unassembled WGS sequence"/>
</dbReference>
<name>A0AAJ4UUY8_9EURY</name>
<organism evidence="1 2">
    <name type="scientific">Halosegnis longus</name>
    <dbReference type="NCBI Taxonomy" id="2216012"/>
    <lineage>
        <taxon>Archaea</taxon>
        <taxon>Methanobacteriati</taxon>
        <taxon>Methanobacteriota</taxon>
        <taxon>Stenosarchaea group</taxon>
        <taxon>Halobacteria</taxon>
        <taxon>Halobacteriales</taxon>
        <taxon>Natronomonadaceae</taxon>
        <taxon>Halosegnis</taxon>
    </lineage>
</organism>
<dbReference type="RefSeq" id="WP_123123672.1">
    <property type="nucleotide sequence ID" value="NZ_RJJC01000001.1"/>
</dbReference>